<reference evidence="1 2" key="1">
    <citation type="submission" date="2024-04" db="EMBL/GenBank/DDBJ databases">
        <authorList>
            <person name="Rising A."/>
            <person name="Reimegard J."/>
            <person name="Sonavane S."/>
            <person name="Akerstrom W."/>
            <person name="Nylinder S."/>
            <person name="Hedman E."/>
            <person name="Kallberg Y."/>
        </authorList>
    </citation>
    <scope>NUCLEOTIDE SEQUENCE [LARGE SCALE GENOMIC DNA]</scope>
</reference>
<comment type="caution">
    <text evidence="1">The sequence shown here is derived from an EMBL/GenBank/DDBJ whole genome shotgun (WGS) entry which is preliminary data.</text>
</comment>
<organism evidence="1 2">
    <name type="scientific">Larinioides sclopetarius</name>
    <dbReference type="NCBI Taxonomy" id="280406"/>
    <lineage>
        <taxon>Eukaryota</taxon>
        <taxon>Metazoa</taxon>
        <taxon>Ecdysozoa</taxon>
        <taxon>Arthropoda</taxon>
        <taxon>Chelicerata</taxon>
        <taxon>Arachnida</taxon>
        <taxon>Araneae</taxon>
        <taxon>Araneomorphae</taxon>
        <taxon>Entelegynae</taxon>
        <taxon>Araneoidea</taxon>
        <taxon>Araneidae</taxon>
        <taxon>Larinioides</taxon>
    </lineage>
</organism>
<proteinExistence type="predicted"/>
<gene>
    <name evidence="1" type="ORF">LARSCL_LOCUS6125</name>
</gene>
<protein>
    <recommendedName>
        <fullName evidence="3">Neurotransmitter-gated ion-channel ligand-binding domain-containing protein</fullName>
    </recommendedName>
</protein>
<dbReference type="AlphaFoldDB" id="A0AAV1ZLN9"/>
<evidence type="ECO:0000313" key="1">
    <source>
        <dbReference type="EMBL" id="CAL1271976.1"/>
    </source>
</evidence>
<keyword evidence="2" id="KW-1185">Reference proteome</keyword>
<name>A0AAV1ZLN9_9ARAC</name>
<evidence type="ECO:0008006" key="3">
    <source>
        <dbReference type="Google" id="ProtNLM"/>
    </source>
</evidence>
<sequence length="87" mass="10571">MYFKDYPFDTQLCEFPIKLMDSHFYNVTLEWLMENETQSLYFTEEFKPLKFFFKRPAALIKNGNIFDTINITFLKNQTCNLLGFRLF</sequence>
<dbReference type="Proteomes" id="UP001497382">
    <property type="component" value="Unassembled WGS sequence"/>
</dbReference>
<accession>A0AAV1ZLN9</accession>
<dbReference type="EMBL" id="CAXIEN010000058">
    <property type="protein sequence ID" value="CAL1271976.1"/>
    <property type="molecule type" value="Genomic_DNA"/>
</dbReference>
<evidence type="ECO:0000313" key="2">
    <source>
        <dbReference type="Proteomes" id="UP001497382"/>
    </source>
</evidence>